<accession>A0A9P7BJ74</accession>
<evidence type="ECO:0008006" key="3">
    <source>
        <dbReference type="Google" id="ProtNLM"/>
    </source>
</evidence>
<gene>
    <name evidence="1" type="ORF">G6F64_015048</name>
</gene>
<name>A0A9P7BJ74_RHIOR</name>
<organism evidence="1 2">
    <name type="scientific">Rhizopus oryzae</name>
    <name type="common">Mucormycosis agent</name>
    <name type="synonym">Rhizopus arrhizus var. delemar</name>
    <dbReference type="NCBI Taxonomy" id="64495"/>
    <lineage>
        <taxon>Eukaryota</taxon>
        <taxon>Fungi</taxon>
        <taxon>Fungi incertae sedis</taxon>
        <taxon>Mucoromycota</taxon>
        <taxon>Mucoromycotina</taxon>
        <taxon>Mucoromycetes</taxon>
        <taxon>Mucorales</taxon>
        <taxon>Mucorineae</taxon>
        <taxon>Rhizopodaceae</taxon>
        <taxon>Rhizopus</taxon>
    </lineage>
</organism>
<proteinExistence type="predicted"/>
<keyword evidence="2" id="KW-1185">Reference proteome</keyword>
<dbReference type="AlphaFoldDB" id="A0A9P7BJ74"/>
<evidence type="ECO:0000313" key="1">
    <source>
        <dbReference type="EMBL" id="KAG1274756.1"/>
    </source>
</evidence>
<comment type="caution">
    <text evidence="1">The sequence shown here is derived from an EMBL/GenBank/DDBJ whole genome shotgun (WGS) entry which is preliminary data.</text>
</comment>
<dbReference type="EMBL" id="JAANQT010010879">
    <property type="protein sequence ID" value="KAG1274756.1"/>
    <property type="molecule type" value="Genomic_DNA"/>
</dbReference>
<sequence length="107" mass="12316">MLINWFDTLLQYDFKVVHLPGVDNILPDTLSRLYEIEDPVNELGGDKLHLLNRAAVKLPSEDKGEYMTPPDPEERKLLLLREHIKGHFGSDAIYHALKLVFHVNNLT</sequence>
<dbReference type="Proteomes" id="UP000716291">
    <property type="component" value="Unassembled WGS sequence"/>
</dbReference>
<reference evidence="1" key="1">
    <citation type="journal article" date="2020" name="Microb. Genom.">
        <title>Genetic diversity of clinical and environmental Mucorales isolates obtained from an investigation of mucormycosis cases among solid organ transplant recipients.</title>
        <authorList>
            <person name="Nguyen M.H."/>
            <person name="Kaul D."/>
            <person name="Muto C."/>
            <person name="Cheng S.J."/>
            <person name="Richter R.A."/>
            <person name="Bruno V.M."/>
            <person name="Liu G."/>
            <person name="Beyhan S."/>
            <person name="Sundermann A.J."/>
            <person name="Mounaud S."/>
            <person name="Pasculle A.W."/>
            <person name="Nierman W.C."/>
            <person name="Driscoll E."/>
            <person name="Cumbie R."/>
            <person name="Clancy C.J."/>
            <person name="Dupont C.L."/>
        </authorList>
    </citation>
    <scope>NUCLEOTIDE SEQUENCE</scope>
    <source>
        <strain evidence="1">GL11</strain>
    </source>
</reference>
<protein>
    <recommendedName>
        <fullName evidence="3">Integrase zinc-binding domain-containing protein</fullName>
    </recommendedName>
</protein>
<evidence type="ECO:0000313" key="2">
    <source>
        <dbReference type="Proteomes" id="UP000716291"/>
    </source>
</evidence>